<dbReference type="OrthoDB" id="9804262at2"/>
<dbReference type="InterPro" id="IPR025589">
    <property type="entry name" value="Toprim_C_rpt"/>
</dbReference>
<name>A0A517QHZ4_9PLAN</name>
<accession>A0A517QHZ4</accession>
<evidence type="ECO:0000256" key="6">
    <source>
        <dbReference type="ARBA" id="ARBA00023125"/>
    </source>
</evidence>
<dbReference type="RefSeq" id="WP_145205612.1">
    <property type="nucleotide sequence ID" value="NZ_CP036267.1"/>
</dbReference>
<dbReference type="NCBIfam" id="TIGR01051">
    <property type="entry name" value="topA_bact"/>
    <property type="match status" value="1"/>
</dbReference>
<feature type="site" description="Interaction with DNA" evidence="8">
    <location>
        <position position="157"/>
    </location>
</feature>
<evidence type="ECO:0000256" key="2">
    <source>
        <dbReference type="ARBA" id="ARBA00009446"/>
    </source>
</evidence>
<dbReference type="SMART" id="SM00436">
    <property type="entry name" value="TOP1Bc"/>
    <property type="match status" value="1"/>
</dbReference>
<dbReference type="CDD" id="cd03363">
    <property type="entry name" value="TOPRIM_TopoIA_TopoI"/>
    <property type="match status" value="1"/>
</dbReference>
<dbReference type="InterPro" id="IPR023405">
    <property type="entry name" value="Topo_IA_core_domain"/>
</dbReference>
<comment type="subunit">
    <text evidence="8">Monomer.</text>
</comment>
<feature type="site" description="Interaction with DNA" evidence="8">
    <location>
        <position position="173"/>
    </location>
</feature>
<keyword evidence="4" id="KW-0460">Magnesium</keyword>
<dbReference type="InterPro" id="IPR000380">
    <property type="entry name" value="Topo_IA"/>
</dbReference>
<feature type="site" description="Interaction with DNA" evidence="8">
    <location>
        <position position="521"/>
    </location>
</feature>
<protein>
    <recommendedName>
        <fullName evidence="8">DNA topoisomerase 1</fullName>
        <ecNumber evidence="8">5.6.2.1</ecNumber>
    </recommendedName>
    <alternativeName>
        <fullName evidence="8">DNA topoisomerase I</fullName>
    </alternativeName>
</protein>
<dbReference type="InterPro" id="IPR003601">
    <property type="entry name" value="Topo_IA_2"/>
</dbReference>
<evidence type="ECO:0000256" key="7">
    <source>
        <dbReference type="ARBA" id="ARBA00023235"/>
    </source>
</evidence>
<feature type="region of interest" description="Disordered" evidence="9">
    <location>
        <begin position="846"/>
        <end position="907"/>
    </location>
</feature>
<dbReference type="PROSITE" id="PS50880">
    <property type="entry name" value="TOPRIM"/>
    <property type="match status" value="1"/>
</dbReference>
<dbReference type="SMART" id="SM00437">
    <property type="entry name" value="TOP1Ac"/>
    <property type="match status" value="1"/>
</dbReference>
<evidence type="ECO:0000256" key="3">
    <source>
        <dbReference type="ARBA" id="ARBA00022723"/>
    </source>
</evidence>
<dbReference type="CDD" id="cd00186">
    <property type="entry name" value="TOP1Ac"/>
    <property type="match status" value="1"/>
</dbReference>
<dbReference type="EC" id="5.6.2.1" evidence="8"/>
<dbReference type="InterPro" id="IPR013825">
    <property type="entry name" value="Topo_IA_cen_sub2"/>
</dbReference>
<dbReference type="InterPro" id="IPR013826">
    <property type="entry name" value="Topo_IA_cen_sub3"/>
</dbReference>
<dbReference type="Gene3D" id="1.10.290.10">
    <property type="entry name" value="Topoisomerase I, domain 4"/>
    <property type="match status" value="1"/>
</dbReference>
<keyword evidence="6 8" id="KW-0238">DNA-binding</keyword>
<dbReference type="PROSITE" id="PS52039">
    <property type="entry name" value="TOPO_IA_2"/>
    <property type="match status" value="1"/>
</dbReference>
<evidence type="ECO:0000256" key="4">
    <source>
        <dbReference type="ARBA" id="ARBA00022842"/>
    </source>
</evidence>
<dbReference type="KEGG" id="tpol:Mal48_04470"/>
<dbReference type="EMBL" id="CP036267">
    <property type="protein sequence ID" value="QDT31215.1"/>
    <property type="molecule type" value="Genomic_DNA"/>
</dbReference>
<dbReference type="GO" id="GO:0046872">
    <property type="term" value="F:metal ion binding"/>
    <property type="evidence" value="ECO:0007669"/>
    <property type="project" value="UniProtKB-KW"/>
</dbReference>
<comment type="similarity">
    <text evidence="2 8">Belongs to the type IA topoisomerase family.</text>
</comment>
<dbReference type="PANTHER" id="PTHR42785:SF1">
    <property type="entry name" value="DNA TOPOISOMERASE"/>
    <property type="match status" value="1"/>
</dbReference>
<evidence type="ECO:0000256" key="8">
    <source>
        <dbReference type="HAMAP-Rule" id="MF_00952"/>
    </source>
</evidence>
<feature type="active site" description="O-(5'-phospho-DNA)-tyrosine intermediate" evidence="8">
    <location>
        <position position="326"/>
    </location>
</feature>
<dbReference type="InterPro" id="IPR006171">
    <property type="entry name" value="TOPRIM_dom"/>
</dbReference>
<comment type="catalytic activity">
    <reaction evidence="1 8">
        <text>ATP-independent breakage of single-stranded DNA, followed by passage and rejoining.</text>
        <dbReference type="EC" id="5.6.2.1"/>
    </reaction>
</comment>
<dbReference type="InterPro" id="IPR023406">
    <property type="entry name" value="Topo_IA_AS"/>
</dbReference>
<dbReference type="Gene3D" id="2.70.20.10">
    <property type="entry name" value="Topoisomerase I, domain 3"/>
    <property type="match status" value="1"/>
</dbReference>
<feature type="compositionally biased region" description="Basic residues" evidence="9">
    <location>
        <begin position="846"/>
        <end position="896"/>
    </location>
</feature>
<dbReference type="Pfam" id="PF13368">
    <property type="entry name" value="Toprim_C_rpt"/>
    <property type="match status" value="4"/>
</dbReference>
<feature type="site" description="Interaction with DNA" evidence="8">
    <location>
        <position position="328"/>
    </location>
</feature>
<dbReference type="SMART" id="SM00493">
    <property type="entry name" value="TOPRIM"/>
    <property type="match status" value="1"/>
</dbReference>
<dbReference type="InterPro" id="IPR013824">
    <property type="entry name" value="Topo_IA_cen_sub1"/>
</dbReference>
<feature type="domain" description="Topo IA-type catalytic" evidence="11">
    <location>
        <begin position="147"/>
        <end position="589"/>
    </location>
</feature>
<dbReference type="InterPro" id="IPR028612">
    <property type="entry name" value="Topoisom_1_IA"/>
</dbReference>
<dbReference type="Pfam" id="PF01751">
    <property type="entry name" value="Toprim"/>
    <property type="match status" value="1"/>
</dbReference>
<dbReference type="PANTHER" id="PTHR42785">
    <property type="entry name" value="DNA TOPOISOMERASE, TYPE IA, CORE"/>
    <property type="match status" value="1"/>
</dbReference>
<dbReference type="PROSITE" id="PS00396">
    <property type="entry name" value="TOPO_IA_1"/>
    <property type="match status" value="1"/>
</dbReference>
<keyword evidence="7 8" id="KW-0413">Isomerase</keyword>
<dbReference type="GO" id="GO:0006265">
    <property type="term" value="P:DNA topological change"/>
    <property type="evidence" value="ECO:0007669"/>
    <property type="project" value="UniProtKB-UniRule"/>
</dbReference>
<dbReference type="Gene3D" id="3.40.50.140">
    <property type="match status" value="1"/>
</dbReference>
<organism evidence="12 13">
    <name type="scientific">Thalassoglobus polymorphus</name>
    <dbReference type="NCBI Taxonomy" id="2527994"/>
    <lineage>
        <taxon>Bacteria</taxon>
        <taxon>Pseudomonadati</taxon>
        <taxon>Planctomycetota</taxon>
        <taxon>Planctomycetia</taxon>
        <taxon>Planctomycetales</taxon>
        <taxon>Planctomycetaceae</taxon>
        <taxon>Thalassoglobus</taxon>
    </lineage>
</organism>
<dbReference type="InterPro" id="IPR003602">
    <property type="entry name" value="Topo_IA_DNA-bd_dom"/>
</dbReference>
<dbReference type="SUPFAM" id="SSF56712">
    <property type="entry name" value="Prokaryotic type I DNA topoisomerase"/>
    <property type="match status" value="1"/>
</dbReference>
<evidence type="ECO:0000313" key="12">
    <source>
        <dbReference type="EMBL" id="QDT31215.1"/>
    </source>
</evidence>
<dbReference type="Pfam" id="PF01131">
    <property type="entry name" value="Topoisom_bac"/>
    <property type="match status" value="1"/>
</dbReference>
<evidence type="ECO:0000259" key="11">
    <source>
        <dbReference type="PROSITE" id="PS52039"/>
    </source>
</evidence>
<dbReference type="GO" id="GO:0003917">
    <property type="term" value="F:DNA topoisomerase type I (single strand cut, ATP-independent) activity"/>
    <property type="evidence" value="ECO:0007669"/>
    <property type="project" value="UniProtKB-UniRule"/>
</dbReference>
<evidence type="ECO:0000256" key="5">
    <source>
        <dbReference type="ARBA" id="ARBA00023029"/>
    </source>
</evidence>
<dbReference type="PRINTS" id="PR00417">
    <property type="entry name" value="PRTPISMRASEI"/>
</dbReference>
<dbReference type="GO" id="GO:0003677">
    <property type="term" value="F:DNA binding"/>
    <property type="evidence" value="ECO:0007669"/>
    <property type="project" value="UniProtKB-KW"/>
</dbReference>
<dbReference type="Gene3D" id="1.10.460.10">
    <property type="entry name" value="Topoisomerase I, domain 2"/>
    <property type="match status" value="1"/>
</dbReference>
<sequence length="907" mass="100898">MVAAKKKKALVIVESPAKARKIAGFLGSDYEVRASMGHVRDLPEKAADIPAAMKKEAWTRLGVNVEEEFTPLYVVSPAKKKVVKELKDLLKNSEELIIATDEDREGESIGWHLIDLLKPKGPVKRMTFSEITKKAILEALDNTREVDMNLVEAQETRRILDRLYGYTLSPLLWTKVRRGLSAGRVQSVAVRVLVQRELERRAFRSGTYWDLKAALHIGEESFDAQLWSVDGQRIATGKDFDEHTGKLKDGSKVLLLDEEPAKELQKKLLGTNWEVSKVEHRTQTRKPPAPFTTSTLQQEANRKLNMSARETMQVAQRLYEDGNITYMRTDSVTLSQEAVTATRARIESNYGKDFLSDEVRQYSNKTKNAQEAHEAIRPAGTEMKTADELGLSAREAKLYEMIWKRTMSAQMAEAQLRFDTVTITADETEFRATGRKVVFPGYFRAYVEGSDDPEAALEDQDSMLPEMSEGAGLKCKDVESLSHETKPPARYTEASLVRKLEQEGVGRPSTYASIIGTVQDRGYVRKVSNQLVPTFTALAVTNLLEKYFPQMVDLQFTAQMEQSLDDISNGEAEKIPYLSKFYSGEEGLGHQVESKKETIDPREVCTLQLDSLSSAVRVGRYGPFLEAESDGETFNASLPEDIAPADLDNEMAEKLIELKKQGPQSLGMHPEDGLPIFVLSGPFGPYLQLGEVVEGAEKKPKRVSIPKNVDPTAVDLDLAIQLLSLPRRVGHHPEDNKVVNAGIGRFGPYVQHAGKYKSLPKEDDVLTVGLDRAVELLKLAKTRSAPTPIKELGNHPESEEPLAIFEGRYGPYVKCGKLNATIPKDKDPQALTLVEAVELINDKAAKTGKKVGKKKAAKKKAAKKKTTKKKAAKKKTTKKKTAKKAAKKKATKKKTTKKSDEAESSEE</sequence>
<feature type="site" description="Interaction with DNA" evidence="8">
    <location>
        <position position="161"/>
    </location>
</feature>
<gene>
    <name evidence="8 12" type="primary">topA</name>
    <name evidence="12" type="ORF">Mal48_04470</name>
</gene>
<evidence type="ECO:0000313" key="13">
    <source>
        <dbReference type="Proteomes" id="UP000315724"/>
    </source>
</evidence>
<feature type="site" description="Interaction with DNA" evidence="8">
    <location>
        <position position="158"/>
    </location>
</feature>
<feature type="site" description="Interaction with DNA" evidence="8">
    <location>
        <position position="166"/>
    </location>
</feature>
<feature type="region of interest" description="Interaction with DNA" evidence="8">
    <location>
        <begin position="181"/>
        <end position="186"/>
    </location>
</feature>
<dbReference type="AlphaFoldDB" id="A0A517QHZ4"/>
<keyword evidence="5 8" id="KW-0799">Topoisomerase</keyword>
<dbReference type="InterPro" id="IPR005733">
    <property type="entry name" value="TopoI_bac-type"/>
</dbReference>
<evidence type="ECO:0000259" key="10">
    <source>
        <dbReference type="PROSITE" id="PS50880"/>
    </source>
</evidence>
<dbReference type="InterPro" id="IPR013497">
    <property type="entry name" value="Topo_IA_cen"/>
</dbReference>
<dbReference type="InterPro" id="IPR034149">
    <property type="entry name" value="TOPRIM_TopoI"/>
</dbReference>
<dbReference type="Proteomes" id="UP000315724">
    <property type="component" value="Chromosome"/>
</dbReference>
<keyword evidence="13" id="KW-1185">Reference proteome</keyword>
<dbReference type="HAMAP" id="MF_00952">
    <property type="entry name" value="Topoisom_1_prok"/>
    <property type="match status" value="1"/>
</dbReference>
<evidence type="ECO:0000256" key="1">
    <source>
        <dbReference type="ARBA" id="ARBA00000213"/>
    </source>
</evidence>
<reference evidence="12 13" key="1">
    <citation type="submission" date="2019-02" db="EMBL/GenBank/DDBJ databases">
        <title>Deep-cultivation of Planctomycetes and their phenomic and genomic characterization uncovers novel biology.</title>
        <authorList>
            <person name="Wiegand S."/>
            <person name="Jogler M."/>
            <person name="Boedeker C."/>
            <person name="Pinto D."/>
            <person name="Vollmers J."/>
            <person name="Rivas-Marin E."/>
            <person name="Kohn T."/>
            <person name="Peeters S.H."/>
            <person name="Heuer A."/>
            <person name="Rast P."/>
            <person name="Oberbeckmann S."/>
            <person name="Bunk B."/>
            <person name="Jeske O."/>
            <person name="Meyerdierks A."/>
            <person name="Storesund J.E."/>
            <person name="Kallscheuer N."/>
            <person name="Luecker S."/>
            <person name="Lage O.M."/>
            <person name="Pohl T."/>
            <person name="Merkel B.J."/>
            <person name="Hornburger P."/>
            <person name="Mueller R.-W."/>
            <person name="Bruemmer F."/>
            <person name="Labrenz M."/>
            <person name="Spormann A.M."/>
            <person name="Op den Camp H."/>
            <person name="Overmann J."/>
            <person name="Amann R."/>
            <person name="Jetten M.S.M."/>
            <person name="Mascher T."/>
            <person name="Medema M.H."/>
            <person name="Devos D.P."/>
            <person name="Kaster A.-K."/>
            <person name="Ovreas L."/>
            <person name="Rohde M."/>
            <person name="Galperin M.Y."/>
            <person name="Jogler C."/>
        </authorList>
    </citation>
    <scope>NUCLEOTIDE SEQUENCE [LARGE SCALE GENOMIC DNA]</scope>
    <source>
        <strain evidence="12 13">Mal48</strain>
    </source>
</reference>
<feature type="site" description="Interaction with DNA" evidence="8">
    <location>
        <position position="38"/>
    </location>
</feature>
<proteinExistence type="inferred from homology"/>
<evidence type="ECO:0000256" key="9">
    <source>
        <dbReference type="SAM" id="MobiDB-lite"/>
    </source>
</evidence>
<feature type="domain" description="Toprim" evidence="10">
    <location>
        <begin position="8"/>
        <end position="132"/>
    </location>
</feature>
<keyword evidence="3" id="KW-0479">Metal-binding</keyword>
<comment type="function">
    <text evidence="8">Releases the supercoiling and torsional tension of DNA, which is introduced during the DNA replication and transcription, by transiently cleaving and rejoining one strand of the DNA duplex. Introduces a single-strand break via transesterification at a target site in duplex DNA. The scissile phosphodiester is attacked by the catalytic tyrosine of the enzyme, resulting in the formation of a DNA-(5'-phosphotyrosyl)-enzyme intermediate and the expulsion of a 3'-OH DNA strand. The free DNA strand then undergoes passage around the unbroken strand, thus removing DNA supercoils. Finally, in the religation step, the DNA 3'-OH attacks the covalent intermediate to expel the active-site tyrosine and restore the DNA phosphodiester backbone.</text>
</comment>